<dbReference type="Proteomes" id="UP000033002">
    <property type="component" value="Segment"/>
</dbReference>
<evidence type="ECO:0000313" key="19">
    <source>
        <dbReference type="EMBL" id="AIX39353.1"/>
    </source>
</evidence>
<evidence type="ECO:0000313" key="22">
    <source>
        <dbReference type="Proteomes" id="UP000185326"/>
    </source>
</evidence>
<dbReference type="Proteomes" id="UP000185336">
    <property type="component" value="Segment"/>
</dbReference>
<evidence type="ECO:0000313" key="20">
    <source>
        <dbReference type="EMBL" id="AIX46107.1"/>
    </source>
</evidence>
<keyword evidence="4" id="KW-0808">Transferase</keyword>
<dbReference type="InterPro" id="IPR012263">
    <property type="entry name" value="M_m6A_EcoRV"/>
</dbReference>
<keyword evidence="5" id="KW-0949">S-adenosyl-L-methionine</keyword>
<evidence type="ECO:0000313" key="8">
    <source>
        <dbReference type="EMBL" id="AIX17703.1"/>
    </source>
</evidence>
<dbReference type="GO" id="GO:0043565">
    <property type="term" value="F:sequence-specific DNA binding"/>
    <property type="evidence" value="ECO:0007669"/>
    <property type="project" value="TreeGrafter"/>
</dbReference>
<dbReference type="EMBL" id="KJ019104">
    <property type="protein sequence ID" value="AIX32537.1"/>
    <property type="molecule type" value="Genomic_DNA"/>
</dbReference>
<dbReference type="Proteomes" id="UP000185337">
    <property type="component" value="Segment"/>
</dbReference>
<evidence type="ECO:0000313" key="24">
    <source>
        <dbReference type="Proteomes" id="UP000185338"/>
    </source>
</evidence>
<dbReference type="Proteomes" id="UP000185329">
    <property type="component" value="Segment"/>
</dbReference>
<dbReference type="EMBL" id="KJ019044">
    <property type="protein sequence ID" value="AIX18136.1"/>
    <property type="molecule type" value="Genomic_DNA"/>
</dbReference>
<dbReference type="EMBL" id="KJ019041">
    <property type="protein sequence ID" value="AIX17488.1"/>
    <property type="molecule type" value="Genomic_DNA"/>
</dbReference>
<dbReference type="NCBIfam" id="TIGR00571">
    <property type="entry name" value="dam"/>
    <property type="match status" value="1"/>
</dbReference>
<comment type="catalytic activity">
    <reaction evidence="6">
        <text>a 2'-deoxyadenosine in DNA + S-adenosyl-L-methionine = an N(6)-methyl-2'-deoxyadenosine in DNA + S-adenosyl-L-homocysteine + H(+)</text>
        <dbReference type="Rhea" id="RHEA:15197"/>
        <dbReference type="Rhea" id="RHEA-COMP:12418"/>
        <dbReference type="Rhea" id="RHEA-COMP:12419"/>
        <dbReference type="ChEBI" id="CHEBI:15378"/>
        <dbReference type="ChEBI" id="CHEBI:57856"/>
        <dbReference type="ChEBI" id="CHEBI:59789"/>
        <dbReference type="ChEBI" id="CHEBI:90615"/>
        <dbReference type="ChEBI" id="CHEBI:90616"/>
        <dbReference type="EC" id="2.1.1.72"/>
    </reaction>
</comment>
<dbReference type="Proteomes" id="UP000185332">
    <property type="component" value="Segment"/>
</dbReference>
<dbReference type="EMBL" id="KJ019110">
    <property type="protein sequence ID" value="AIX34033.1"/>
    <property type="molecule type" value="Genomic_DNA"/>
</dbReference>
<dbReference type="Proteomes" id="UP000185340">
    <property type="component" value="Segment"/>
</dbReference>
<evidence type="ECO:0000313" key="9">
    <source>
        <dbReference type="EMBL" id="AIX17920.1"/>
    </source>
</evidence>
<dbReference type="Proteomes" id="UP000185334">
    <property type="component" value="Segment"/>
</dbReference>
<accession>A0A0E3ETL3</accession>
<dbReference type="EMBL" id="KJ019133">
    <property type="protein sequence ID" value="AIX39134.1"/>
    <property type="molecule type" value="Genomic_DNA"/>
</dbReference>
<name>A0A0E3ETL3_9CAUD</name>
<evidence type="ECO:0000313" key="23">
    <source>
        <dbReference type="Proteomes" id="UP000185330"/>
    </source>
</evidence>
<dbReference type="GO" id="GO:0006298">
    <property type="term" value="P:mismatch repair"/>
    <property type="evidence" value="ECO:0007669"/>
    <property type="project" value="TreeGrafter"/>
</dbReference>
<dbReference type="InterPro" id="IPR002052">
    <property type="entry name" value="DNA_methylase_N6_adenine_CS"/>
</dbReference>
<gene>
    <name evidence="19" type="ORF">Syn7803C100_52</name>
    <name evidence="20" type="ORF">Syn7803C36_52</name>
    <name evidence="7" type="ORF">Syn7803C66_51</name>
    <name evidence="8" type="ORF">Syn7803C67_51</name>
    <name evidence="9" type="ORF">Syn7803C68_52</name>
    <name evidence="10" type="ORF">Syn7803C69_52</name>
    <name evidence="11" type="ORF">Syn7803C76_51</name>
    <name evidence="12" type="ORF">Syn7803C78_51</name>
    <name evidence="13" type="ORF">Syn7803C91_51</name>
    <name evidence="14" type="ORF">Syn7803C92_51</name>
    <name evidence="15" type="ORF">Syn7803US49_51</name>
    <name evidence="16" type="ORF">Syn7803US54_52</name>
    <name evidence="17" type="ORF">Syn7803US56_52</name>
    <name evidence="18" type="ORF">Syn9311C4_51</name>
</gene>
<sequence length="272" mass="30943">MRKPFLKWAGNKYRVLDHLLPLIGTAKTYVEPFAGSCATALNVDAKRYVLNDINPDLINLYKYLTNPNDDNFIPYCGDFFRPENNDKEEYIALRKYFNDSTDTLERSRLFVYLNRHCFNGLTRYNSGGGFNVPFGKMKNPMLPSTAMMDFRMYFLMRKHIFANVHFDDGRLYAGLGSGDVVYLDPPYVPASDTANFASYAKQGFSYDEQVALVKRAESIASKGAKVIVSNHDTDVSRELYKNAKIYSLQVSRSISAKGSSRKKANELIAVYQ</sequence>
<evidence type="ECO:0000256" key="4">
    <source>
        <dbReference type="ARBA" id="ARBA00022679"/>
    </source>
</evidence>
<dbReference type="EMBL" id="KJ019060">
    <property type="protein sequence ID" value="AIX21954.1"/>
    <property type="molecule type" value="Genomic_DNA"/>
</dbReference>
<dbReference type="GO" id="GO:0032259">
    <property type="term" value="P:methylation"/>
    <property type="evidence" value="ECO:0007669"/>
    <property type="project" value="UniProtKB-KW"/>
</dbReference>
<proteinExistence type="inferred from homology"/>
<dbReference type="EC" id="2.1.1.72" evidence="2"/>
<dbReference type="InterPro" id="IPR029063">
    <property type="entry name" value="SAM-dependent_MTases_sf"/>
</dbReference>
<evidence type="ECO:0000256" key="1">
    <source>
        <dbReference type="ARBA" id="ARBA00006594"/>
    </source>
</evidence>
<dbReference type="GeneID" id="24405196"/>
<evidence type="ECO:0000256" key="5">
    <source>
        <dbReference type="ARBA" id="ARBA00022691"/>
    </source>
</evidence>
<evidence type="ECO:0000313" key="17">
    <source>
        <dbReference type="EMBL" id="AIX34033.1"/>
    </source>
</evidence>
<reference evidence="21 22" key="1">
    <citation type="submission" date="2013-12" db="EMBL/GenBank/DDBJ databases">
        <title>Ecological redundancy of diverse viral populations within a natural community.</title>
        <authorList>
            <person name="Gregory A.C."/>
            <person name="LaButti K."/>
            <person name="Copeland A."/>
            <person name="Woyke T."/>
            <person name="Sullivan M.B."/>
        </authorList>
    </citation>
    <scope>NUCLEOTIDE SEQUENCE [LARGE SCALE GENOMIC DNA]</scope>
    <source>
        <strain evidence="19">Syn7803C100</strain>
        <strain evidence="20">Syn7803C36</strain>
        <strain evidence="7">Syn7803C66</strain>
        <strain evidence="8">Syn7803C67</strain>
        <strain evidence="9">Syn7803C68</strain>
        <strain evidence="10">Syn7803C69</strain>
        <strain evidence="11">Syn7803C76</strain>
        <strain evidence="12">Syn7803C78</strain>
        <strain evidence="13">Syn7803C91</strain>
        <strain evidence="14">Syn7803C92</strain>
        <strain evidence="15">Syn7803US49</strain>
        <strain evidence="16">Syn7803US54</strain>
        <strain evidence="17">Syn7803US56</strain>
        <strain evidence="18">Syn9311C4</strain>
    </source>
</reference>
<dbReference type="PRINTS" id="PR00505">
    <property type="entry name" value="D12N6MTFRASE"/>
</dbReference>
<dbReference type="Proteomes" id="UP000185342">
    <property type="component" value="Segment"/>
</dbReference>
<dbReference type="EMBL" id="KJ019109">
    <property type="protein sequence ID" value="AIX33817.1"/>
    <property type="molecule type" value="Genomic_DNA"/>
</dbReference>
<evidence type="ECO:0000313" key="10">
    <source>
        <dbReference type="EMBL" id="AIX18136.1"/>
    </source>
</evidence>
<evidence type="ECO:0000313" key="13">
    <source>
        <dbReference type="EMBL" id="AIX21954.1"/>
    </source>
</evidence>
<dbReference type="EMBL" id="KJ019061">
    <property type="protein sequence ID" value="AIX22171.1"/>
    <property type="molecule type" value="Genomic_DNA"/>
</dbReference>
<comment type="similarity">
    <text evidence="1">Belongs to the N(4)/N(6)-methyltransferase family.</text>
</comment>
<keyword evidence="23" id="KW-1185">Reference proteome</keyword>
<dbReference type="RefSeq" id="YP_009140620.1">
    <property type="nucleotide sequence ID" value="NC_027130.1"/>
</dbReference>
<dbReference type="InterPro" id="IPR023095">
    <property type="entry name" value="Ade_MeTrfase_dom_2"/>
</dbReference>
<evidence type="ECO:0000313" key="7">
    <source>
        <dbReference type="EMBL" id="AIX17488.1"/>
    </source>
</evidence>
<dbReference type="EMBL" id="KJ019043">
    <property type="protein sequence ID" value="AIX17920.1"/>
    <property type="molecule type" value="Genomic_DNA"/>
</dbReference>
<evidence type="ECO:0000313" key="11">
    <source>
        <dbReference type="EMBL" id="AIX19291.1"/>
    </source>
</evidence>
<dbReference type="EMBL" id="KJ019042">
    <property type="protein sequence ID" value="AIX17703.1"/>
    <property type="molecule type" value="Genomic_DNA"/>
</dbReference>
<dbReference type="GO" id="GO:0009307">
    <property type="term" value="P:DNA restriction-modification system"/>
    <property type="evidence" value="ECO:0007669"/>
    <property type="project" value="InterPro"/>
</dbReference>
<dbReference type="KEGG" id="vg:24405196"/>
<dbReference type="InterPro" id="IPR012327">
    <property type="entry name" value="MeTrfase_D12"/>
</dbReference>
<dbReference type="GO" id="GO:1904047">
    <property type="term" value="F:S-adenosyl-L-methionine binding"/>
    <property type="evidence" value="ECO:0007669"/>
    <property type="project" value="TreeGrafter"/>
</dbReference>
<dbReference type="EMBL" id="KJ019049">
    <property type="protein sequence ID" value="AIX19291.1"/>
    <property type="molecule type" value="Genomic_DNA"/>
</dbReference>
<dbReference type="EMBL" id="KJ019161">
    <property type="protein sequence ID" value="AIX46107.1"/>
    <property type="molecule type" value="Genomic_DNA"/>
</dbReference>
<dbReference type="PIRSF" id="PIRSF000398">
    <property type="entry name" value="M_m6A_EcoRV"/>
    <property type="match status" value="1"/>
</dbReference>
<dbReference type="PANTHER" id="PTHR30481">
    <property type="entry name" value="DNA ADENINE METHYLASE"/>
    <property type="match status" value="1"/>
</dbReference>
<organism evidence="8 24">
    <name type="scientific">Synechococcus phage ACG-2014b</name>
    <dbReference type="NCBI Taxonomy" id="1493508"/>
    <lineage>
        <taxon>Viruses</taxon>
        <taxon>Duplodnaviria</taxon>
        <taxon>Heunggongvirae</taxon>
        <taxon>Uroviricota</taxon>
        <taxon>Caudoviricetes</taxon>
        <taxon>Pantevenvirales</taxon>
        <taxon>Kyanoviridae</taxon>
        <taxon>Nereusvirus</taxon>
        <taxon>Nereusvirus tusconc4</taxon>
    </lineage>
</organism>
<dbReference type="Proteomes" id="UP000185327">
    <property type="component" value="Segment"/>
</dbReference>
<dbReference type="EMBL" id="KJ019134">
    <property type="protein sequence ID" value="AIX39353.1"/>
    <property type="molecule type" value="Genomic_DNA"/>
</dbReference>
<protein>
    <recommendedName>
        <fullName evidence="2">site-specific DNA-methyltransferase (adenine-specific)</fullName>
        <ecNumber evidence="2">2.1.1.72</ecNumber>
    </recommendedName>
</protein>
<evidence type="ECO:0000313" key="16">
    <source>
        <dbReference type="EMBL" id="AIX33817.1"/>
    </source>
</evidence>
<dbReference type="Pfam" id="PF02086">
    <property type="entry name" value="MethyltransfD12"/>
    <property type="match status" value="1"/>
</dbReference>
<dbReference type="Gene3D" id="3.40.50.150">
    <property type="entry name" value="Vaccinia Virus protein VP39"/>
    <property type="match status" value="1"/>
</dbReference>
<dbReference type="Proteomes" id="UP000185326">
    <property type="component" value="Segment"/>
</dbReference>
<dbReference type="Proteomes" id="UP000185330">
    <property type="component" value="Segment"/>
</dbReference>
<evidence type="ECO:0000313" key="15">
    <source>
        <dbReference type="EMBL" id="AIX32537.1"/>
    </source>
</evidence>
<dbReference type="SUPFAM" id="SSF53335">
    <property type="entry name" value="S-adenosyl-L-methionine-dependent methyltransferases"/>
    <property type="match status" value="1"/>
</dbReference>
<dbReference type="PANTHER" id="PTHR30481:SF3">
    <property type="entry name" value="DNA ADENINE METHYLASE"/>
    <property type="match status" value="1"/>
</dbReference>
<dbReference type="Proteomes" id="UP000185341">
    <property type="component" value="Segment"/>
</dbReference>
<evidence type="ECO:0000313" key="18">
    <source>
        <dbReference type="EMBL" id="AIX39134.1"/>
    </source>
</evidence>
<evidence type="ECO:0000256" key="2">
    <source>
        <dbReference type="ARBA" id="ARBA00011900"/>
    </source>
</evidence>
<evidence type="ECO:0000313" key="12">
    <source>
        <dbReference type="EMBL" id="AIX19726.1"/>
    </source>
</evidence>
<evidence type="ECO:0000256" key="6">
    <source>
        <dbReference type="ARBA" id="ARBA00047942"/>
    </source>
</evidence>
<dbReference type="GO" id="GO:0009007">
    <property type="term" value="F:site-specific DNA-methyltransferase (adenine-specific) activity"/>
    <property type="evidence" value="ECO:0007669"/>
    <property type="project" value="UniProtKB-EC"/>
</dbReference>
<dbReference type="PROSITE" id="PS00092">
    <property type="entry name" value="N6_MTASE"/>
    <property type="match status" value="1"/>
</dbReference>
<evidence type="ECO:0000313" key="14">
    <source>
        <dbReference type="EMBL" id="AIX22171.1"/>
    </source>
</evidence>
<keyword evidence="3 8" id="KW-0489">Methyltransferase</keyword>
<dbReference type="Gene3D" id="1.10.1020.10">
    <property type="entry name" value="Adenine-specific Methyltransferase, Domain 2"/>
    <property type="match status" value="1"/>
</dbReference>
<evidence type="ECO:0000313" key="21">
    <source>
        <dbReference type="Proteomes" id="UP000033002"/>
    </source>
</evidence>
<dbReference type="Proteomes" id="UP000185339">
    <property type="component" value="Segment"/>
</dbReference>
<dbReference type="Proteomes" id="UP000185338">
    <property type="component" value="Segment"/>
</dbReference>
<evidence type="ECO:0000256" key="3">
    <source>
        <dbReference type="ARBA" id="ARBA00022603"/>
    </source>
</evidence>
<dbReference type="EMBL" id="KJ019051">
    <property type="protein sequence ID" value="AIX19726.1"/>
    <property type="molecule type" value="Genomic_DNA"/>
</dbReference>